<reference evidence="9 10" key="1">
    <citation type="submission" date="2017-06" db="EMBL/GenBank/DDBJ databases">
        <title>Comparative genomic analysis of Ambrosia Fusariam Clade fungi.</title>
        <authorList>
            <person name="Stajich J.E."/>
            <person name="Carrillo J."/>
            <person name="Kijimoto T."/>
            <person name="Eskalen A."/>
            <person name="O'Donnell K."/>
            <person name="Kasson M."/>
        </authorList>
    </citation>
    <scope>NUCLEOTIDE SEQUENCE [LARGE SCALE GENOMIC DNA]</scope>
    <source>
        <strain evidence="9 10">NRRL62584</strain>
    </source>
</reference>
<evidence type="ECO:0008006" key="11">
    <source>
        <dbReference type="Google" id="ProtNLM"/>
    </source>
</evidence>
<dbReference type="EMBL" id="NKCI01000210">
    <property type="protein sequence ID" value="RSL47777.1"/>
    <property type="molecule type" value="Genomic_DNA"/>
</dbReference>
<name>A0A428P426_9HYPO</name>
<comment type="caution">
    <text evidence="9">The sequence shown here is derived from an EMBL/GenBank/DDBJ whole genome shotgun (WGS) entry which is preliminary data.</text>
</comment>
<feature type="domain" description="AB hydrolase-1" evidence="7">
    <location>
        <begin position="223"/>
        <end position="479"/>
    </location>
</feature>
<accession>A0A428P426</accession>
<evidence type="ECO:0000259" key="7">
    <source>
        <dbReference type="Pfam" id="PF00561"/>
    </source>
</evidence>
<keyword evidence="3 6" id="KW-1133">Transmembrane helix</keyword>
<keyword evidence="10" id="KW-1185">Reference proteome</keyword>
<comment type="subcellular location">
    <subcellularLocation>
        <location evidence="1">Membrane</location>
        <topology evidence="1">Multi-pass membrane protein</topology>
    </subcellularLocation>
</comment>
<dbReference type="SUPFAM" id="SSF53474">
    <property type="entry name" value="alpha/beta-Hydrolases"/>
    <property type="match status" value="1"/>
</dbReference>
<feature type="transmembrane region" description="Helical" evidence="6">
    <location>
        <begin position="149"/>
        <end position="167"/>
    </location>
</feature>
<dbReference type="InterPro" id="IPR013130">
    <property type="entry name" value="Fe3_Rdtase_TM_dom"/>
</dbReference>
<gene>
    <name evidence="9" type="ORF">CEP54_013236</name>
</gene>
<evidence type="ECO:0000259" key="8">
    <source>
        <dbReference type="Pfam" id="PF01794"/>
    </source>
</evidence>
<evidence type="ECO:0000256" key="1">
    <source>
        <dbReference type="ARBA" id="ARBA00004141"/>
    </source>
</evidence>
<dbReference type="GO" id="GO:0016020">
    <property type="term" value="C:membrane"/>
    <property type="evidence" value="ECO:0007669"/>
    <property type="project" value="UniProtKB-SubCell"/>
</dbReference>
<keyword evidence="5 6" id="KW-0472">Membrane</keyword>
<evidence type="ECO:0000256" key="6">
    <source>
        <dbReference type="SAM" id="Phobius"/>
    </source>
</evidence>
<evidence type="ECO:0000256" key="2">
    <source>
        <dbReference type="ARBA" id="ARBA00022692"/>
    </source>
</evidence>
<keyword evidence="4" id="KW-0406">Ion transport</keyword>
<dbReference type="GO" id="GO:0016491">
    <property type="term" value="F:oxidoreductase activity"/>
    <property type="evidence" value="ECO:0007669"/>
    <property type="project" value="UniProtKB-ARBA"/>
</dbReference>
<evidence type="ECO:0000256" key="3">
    <source>
        <dbReference type="ARBA" id="ARBA00022989"/>
    </source>
</evidence>
<proteinExistence type="predicted"/>
<feature type="domain" description="Ferric oxidoreductase" evidence="8">
    <location>
        <begin position="79"/>
        <end position="181"/>
    </location>
</feature>
<dbReference type="InterPro" id="IPR000073">
    <property type="entry name" value="AB_hydrolase_1"/>
</dbReference>
<dbReference type="InterPro" id="IPR029058">
    <property type="entry name" value="AB_hydrolase_fold"/>
</dbReference>
<dbReference type="AlphaFoldDB" id="A0A428P426"/>
<organism evidence="9 10">
    <name type="scientific">Fusarium duplospermum</name>
    <dbReference type="NCBI Taxonomy" id="1325734"/>
    <lineage>
        <taxon>Eukaryota</taxon>
        <taxon>Fungi</taxon>
        <taxon>Dikarya</taxon>
        <taxon>Ascomycota</taxon>
        <taxon>Pezizomycotina</taxon>
        <taxon>Sordariomycetes</taxon>
        <taxon>Hypocreomycetidae</taxon>
        <taxon>Hypocreales</taxon>
        <taxon>Nectriaceae</taxon>
        <taxon>Fusarium</taxon>
        <taxon>Fusarium solani species complex</taxon>
    </lineage>
</organism>
<dbReference type="PANTHER" id="PTHR45763:SF46">
    <property type="entry name" value="AB HYDROLASE-1 DOMAIN-CONTAINING PROTEIN"/>
    <property type="match status" value="1"/>
</dbReference>
<keyword evidence="4" id="KW-0813">Transport</keyword>
<evidence type="ECO:0000313" key="10">
    <source>
        <dbReference type="Proteomes" id="UP000288168"/>
    </source>
</evidence>
<dbReference type="Gene3D" id="3.40.50.1820">
    <property type="entry name" value="alpha/beta hydrolase"/>
    <property type="match status" value="1"/>
</dbReference>
<dbReference type="OrthoDB" id="294702at2759"/>
<feature type="transmembrane region" description="Helical" evidence="6">
    <location>
        <begin position="108"/>
        <end position="129"/>
    </location>
</feature>
<protein>
    <recommendedName>
        <fullName evidence="11">AB hydrolase-1 domain-containing protein</fullName>
    </recommendedName>
</protein>
<evidence type="ECO:0000256" key="5">
    <source>
        <dbReference type="ARBA" id="ARBA00023136"/>
    </source>
</evidence>
<dbReference type="Proteomes" id="UP000288168">
    <property type="component" value="Unassembled WGS sequence"/>
</dbReference>
<dbReference type="GO" id="GO:0006811">
    <property type="term" value="P:monoatomic ion transport"/>
    <property type="evidence" value="ECO:0007669"/>
    <property type="project" value="UniProtKB-KW"/>
</dbReference>
<dbReference type="Pfam" id="PF01794">
    <property type="entry name" value="Ferric_reduct"/>
    <property type="match status" value="1"/>
</dbReference>
<evidence type="ECO:0000256" key="4">
    <source>
        <dbReference type="ARBA" id="ARBA00023065"/>
    </source>
</evidence>
<keyword evidence="2 6" id="KW-0812">Transmembrane</keyword>
<dbReference type="Pfam" id="PF00561">
    <property type="entry name" value="Abhydrolase_1"/>
    <property type="match status" value="1"/>
</dbReference>
<sequence>MSSTAGQLTTLQLLRKQLSLPKLLFHLLFWGAHWATFAYGWWKQVSDPRLAPLNTTLSWSIWISRGADLVLSWDTTLILLPACRTIVRFIRPKIKWLPLDENVWFHRQVAYALLLFTIVHTAGHYVNFYTIERTQVRPLKAIDIHYKEPGGITGHIMLLCMLLMYTTTHVRIRRQSFETFCSTMSSSFVRAKPQTLALPDGRILFFGVFGAGRDTQPGAENHPVVFYFPGIPSTHDEAHMMHNAALERGLQVVALDRPGYAGSTPQPGRQFLDWPSDVQAIADRFSITLFAIIGVSGGGPYALACLRSLPKDRLTGVALCGSVYPVSFGLAGMKFLNQLLLRTAPWVPSLLAWIVDYTQSSVARDEEHPEVYVNKMMELMKSIPAADRVIFYDNIGGYRDAIVASSREALKPGGQTFAQEYALLGSDWGYKIEEIQDADRLVIWHGTEDIHVPIAMAEKASQLLPNAELRRLEGDGHVGPILRGAEILDVIKGRLERSTQ</sequence>
<feature type="transmembrane region" description="Helical" evidence="6">
    <location>
        <begin position="23"/>
        <end position="42"/>
    </location>
</feature>
<dbReference type="PANTHER" id="PTHR45763">
    <property type="entry name" value="HYDROLASE, ALPHA/BETA FOLD FAMILY PROTEIN, EXPRESSED-RELATED"/>
    <property type="match status" value="1"/>
</dbReference>
<evidence type="ECO:0000313" key="9">
    <source>
        <dbReference type="EMBL" id="RSL47777.1"/>
    </source>
</evidence>